<proteinExistence type="inferred from homology"/>
<protein>
    <submittedName>
        <fullName evidence="7">Putative transcriptional regulator (GntR family)</fullName>
    </submittedName>
</protein>
<dbReference type="STRING" id="698738.OLEAN_C07430"/>
<dbReference type="InterPro" id="IPR015421">
    <property type="entry name" value="PyrdxlP-dep_Trfase_major"/>
</dbReference>
<evidence type="ECO:0000256" key="1">
    <source>
        <dbReference type="ARBA" id="ARBA00005384"/>
    </source>
</evidence>
<dbReference type="Pfam" id="PF00155">
    <property type="entry name" value="Aminotran_1_2"/>
    <property type="match status" value="1"/>
</dbReference>
<dbReference type="PATRIC" id="fig|698738.3.peg.770"/>
<evidence type="ECO:0000313" key="8">
    <source>
        <dbReference type="Proteomes" id="UP000032749"/>
    </source>
</evidence>
<name>R4YS40_OLEAN</name>
<dbReference type="CDD" id="cd00609">
    <property type="entry name" value="AAT_like"/>
    <property type="match status" value="1"/>
</dbReference>
<keyword evidence="5" id="KW-0804">Transcription</keyword>
<evidence type="ECO:0000256" key="4">
    <source>
        <dbReference type="ARBA" id="ARBA00023125"/>
    </source>
</evidence>
<dbReference type="PANTHER" id="PTHR46577">
    <property type="entry name" value="HTH-TYPE TRANSCRIPTIONAL REGULATORY PROTEIN GABR"/>
    <property type="match status" value="1"/>
</dbReference>
<organism evidence="7 8">
    <name type="scientific">Oleispira antarctica RB-8</name>
    <dbReference type="NCBI Taxonomy" id="698738"/>
    <lineage>
        <taxon>Bacteria</taxon>
        <taxon>Pseudomonadati</taxon>
        <taxon>Pseudomonadota</taxon>
        <taxon>Gammaproteobacteria</taxon>
        <taxon>Oceanospirillales</taxon>
        <taxon>Oceanospirillaceae</taxon>
        <taxon>Oleispira</taxon>
    </lineage>
</organism>
<dbReference type="CDD" id="cd07377">
    <property type="entry name" value="WHTH_GntR"/>
    <property type="match status" value="1"/>
</dbReference>
<dbReference type="InterPro" id="IPR036390">
    <property type="entry name" value="WH_DNA-bd_sf"/>
</dbReference>
<evidence type="ECO:0000256" key="3">
    <source>
        <dbReference type="ARBA" id="ARBA00023015"/>
    </source>
</evidence>
<comment type="similarity">
    <text evidence="1">In the C-terminal section; belongs to the class-I pyridoxal-phosphate-dependent aminotransferase family.</text>
</comment>
<dbReference type="InterPro" id="IPR051446">
    <property type="entry name" value="HTH_trans_reg/aminotransferase"/>
</dbReference>
<dbReference type="InterPro" id="IPR015424">
    <property type="entry name" value="PyrdxlP-dep_Trfase"/>
</dbReference>
<feature type="domain" description="HTH gntR-type" evidence="6">
    <location>
        <begin position="8"/>
        <end position="76"/>
    </location>
</feature>
<dbReference type="AlphaFoldDB" id="R4YS40"/>
<dbReference type="GO" id="GO:0003700">
    <property type="term" value="F:DNA-binding transcription factor activity"/>
    <property type="evidence" value="ECO:0007669"/>
    <property type="project" value="InterPro"/>
</dbReference>
<dbReference type="SUPFAM" id="SSF53383">
    <property type="entry name" value="PLP-dependent transferases"/>
    <property type="match status" value="1"/>
</dbReference>
<gene>
    <name evidence="7" type="ORF">OLEAN_C07430</name>
</gene>
<dbReference type="EMBL" id="FO203512">
    <property type="protein sequence ID" value="CCK74919.1"/>
    <property type="molecule type" value="Genomic_DNA"/>
</dbReference>
<dbReference type="InterPro" id="IPR004839">
    <property type="entry name" value="Aminotransferase_I/II_large"/>
</dbReference>
<dbReference type="PANTHER" id="PTHR46577:SF1">
    <property type="entry name" value="HTH-TYPE TRANSCRIPTIONAL REGULATORY PROTEIN GABR"/>
    <property type="match status" value="1"/>
</dbReference>
<dbReference type="KEGG" id="oai:OLEAN_C07430"/>
<dbReference type="HOGENOM" id="CLU_017584_2_0_6"/>
<dbReference type="SUPFAM" id="SSF46785">
    <property type="entry name" value="Winged helix' DNA-binding domain"/>
    <property type="match status" value="1"/>
</dbReference>
<evidence type="ECO:0000313" key="7">
    <source>
        <dbReference type="EMBL" id="CCK74919.1"/>
    </source>
</evidence>
<evidence type="ECO:0000256" key="5">
    <source>
        <dbReference type="ARBA" id="ARBA00023163"/>
    </source>
</evidence>
<keyword evidence="8" id="KW-1185">Reference proteome</keyword>
<dbReference type="Gene3D" id="1.10.10.10">
    <property type="entry name" value="Winged helix-like DNA-binding domain superfamily/Winged helix DNA-binding domain"/>
    <property type="match status" value="1"/>
</dbReference>
<dbReference type="GO" id="GO:0003677">
    <property type="term" value="F:DNA binding"/>
    <property type="evidence" value="ECO:0007669"/>
    <property type="project" value="UniProtKB-KW"/>
</dbReference>
<dbReference type="SMART" id="SM00345">
    <property type="entry name" value="HTH_GNTR"/>
    <property type="match status" value="1"/>
</dbReference>
<evidence type="ECO:0000259" key="6">
    <source>
        <dbReference type="PROSITE" id="PS50949"/>
    </source>
</evidence>
<dbReference type="InterPro" id="IPR036388">
    <property type="entry name" value="WH-like_DNA-bd_sf"/>
</dbReference>
<dbReference type="Pfam" id="PF00392">
    <property type="entry name" value="GntR"/>
    <property type="match status" value="1"/>
</dbReference>
<dbReference type="PROSITE" id="PS50949">
    <property type="entry name" value="HTH_GNTR"/>
    <property type="match status" value="1"/>
</dbReference>
<dbReference type="InterPro" id="IPR000524">
    <property type="entry name" value="Tscrpt_reg_HTH_GntR"/>
</dbReference>
<dbReference type="Proteomes" id="UP000032749">
    <property type="component" value="Chromosome"/>
</dbReference>
<keyword evidence="2" id="KW-0663">Pyridoxal phosphate</keyword>
<accession>R4YS40</accession>
<keyword evidence="4" id="KW-0238">DNA-binding</keyword>
<reference evidence="7 8" key="1">
    <citation type="journal article" date="2013" name="Nat. Commun.">
        <title>Genome sequence and functional genomic analysis of the oil-degrading bacterium Oleispira antarctica.</title>
        <authorList>
            <person name="Kube M."/>
            <person name="Chernikova T.N."/>
            <person name="Al-Ramahi Y."/>
            <person name="Beloqui A."/>
            <person name="Lopez-Cortez N."/>
            <person name="Guazzaroni M.E."/>
            <person name="Heipieper H.J."/>
            <person name="Klages S."/>
            <person name="Kotsyurbenko O.R."/>
            <person name="Langer I."/>
            <person name="Nechitaylo T.Y."/>
            <person name="Lunsdorf H."/>
            <person name="Fernandez M."/>
            <person name="Juarez S."/>
            <person name="Ciordia S."/>
            <person name="Singer A."/>
            <person name="Kagan O."/>
            <person name="Egorova O."/>
            <person name="Petit P.A."/>
            <person name="Stogios P."/>
            <person name="Kim Y."/>
            <person name="Tchigvintsev A."/>
            <person name="Flick R."/>
            <person name="Denaro R."/>
            <person name="Genovese M."/>
            <person name="Albar J.P."/>
            <person name="Reva O.N."/>
            <person name="Martinez-Gomariz M."/>
            <person name="Tran H."/>
            <person name="Ferrer M."/>
            <person name="Savchenko A."/>
            <person name="Yakunin A.F."/>
            <person name="Yakimov M.M."/>
            <person name="Golyshina O.V."/>
            <person name="Reinhardt R."/>
            <person name="Golyshin P.N."/>
        </authorList>
    </citation>
    <scope>NUCLEOTIDE SEQUENCE [LARGE SCALE GENOMIC DNA]</scope>
</reference>
<keyword evidence="3" id="KW-0805">Transcription regulation</keyword>
<dbReference type="OrthoDB" id="9808770at2"/>
<evidence type="ECO:0000256" key="2">
    <source>
        <dbReference type="ARBA" id="ARBA00022898"/>
    </source>
</evidence>
<dbReference type="GO" id="GO:0030170">
    <property type="term" value="F:pyridoxal phosphate binding"/>
    <property type="evidence" value="ECO:0007669"/>
    <property type="project" value="InterPro"/>
</dbReference>
<dbReference type="Gene3D" id="3.40.640.10">
    <property type="entry name" value="Type I PLP-dependent aspartate aminotransferase-like (Major domain)"/>
    <property type="match status" value="1"/>
</dbReference>
<sequence length="436" mass="47722">MNTLYPPISSAVEIANYFSSLIRNEDMQPGDSLPSVRQLAGDLGINPNTVASAYAKLRDAGLITTGGRRGSRVAERQTTFDIGSGAIDGLFDLSQGNMDPDLIPSLSLLSGFKNKNISGYDININSPELLNTASYWFLEQKIPELEIGVFSGALDAMERALRARTLPGDRVWVEDPCWPPLLKLLNYLHLKAVPLSMDSEGCTLPANDGKVCSAVILTPRAQNPTGISLTPARASEWTGFFKDHPDCLLIIDDFWGPLTDKSFPIIENPQAQLYILSLSKFLGPDLRISIVNGSSQVVAEMQRQQLIGPRWVSHILQDAAASLWKIAVTKNLLDIATESYQLRRKQLLNALPQDITSDLLLGDGIHLWIPVLSETAVVQHMAAKGWAIQEGSPFRLNSPSAVRISLGNVKENTINQLASDLIESLKTSEAGERRIN</sequence>